<keyword evidence="2" id="KW-0328">Glycosyltransferase</keyword>
<feature type="transmembrane region" description="Helical" evidence="4">
    <location>
        <begin position="369"/>
        <end position="387"/>
    </location>
</feature>
<dbReference type="CDD" id="cd06423">
    <property type="entry name" value="CESA_like"/>
    <property type="match status" value="1"/>
</dbReference>
<evidence type="ECO:0000259" key="6">
    <source>
        <dbReference type="Pfam" id="PF13632"/>
    </source>
</evidence>
<feature type="transmembrane region" description="Helical" evidence="4">
    <location>
        <begin position="15"/>
        <end position="46"/>
    </location>
</feature>
<sequence length="478" mass="53795">MIATTVTAASAVQGFLYFVGVFFVLYLIGYSTFLFLSVTVGSSILYRRKREAHYKSTLEVDCYVPISIIVPAFNESVTVESSLRSLLNLDYTLYEVIVVDDGSTDDTAQKVIDAFGLHPIDRPIRRQVPCTPEHGVWYGHAGRIPVTLISKGNGGKSDALNMGINASQYPYFICIDADSVLQYDSLREIAAPLVEHENVVAVGGLVRISNGISIKDGRLTAYSLPKKIIPAMQVLEYDRSFLSARILFDQFNGNLIISGAFGLFRKDLAIACGGYDLDTVGEDMELVTKLHVFCRTNNRNYRIKYAPDAICWSQAPETLRDLVKQRRRWHTGLFETMTKHWRMFANLRFGLVSFFSYTYFLIYELLSPAIELFGLLTVALAVAFNFINIPFMLMFFGIYAVFGAVMSLTAFFSRVQTRDLKLSPHDVAKALLLSLFEVTVLRFVLAATRMIALVGYRKNHGRWGSIERQKIDAENRTP</sequence>
<comment type="similarity">
    <text evidence="1">Belongs to the glycosyltransferase 2 family.</text>
</comment>
<proteinExistence type="inferred from homology"/>
<dbReference type="InterPro" id="IPR001173">
    <property type="entry name" value="Glyco_trans_2-like"/>
</dbReference>
<keyword evidence="3" id="KW-0808">Transferase</keyword>
<keyword evidence="4" id="KW-0812">Transmembrane</keyword>
<evidence type="ECO:0000256" key="4">
    <source>
        <dbReference type="SAM" id="Phobius"/>
    </source>
</evidence>
<dbReference type="OrthoDB" id="3192791at2"/>
<evidence type="ECO:0000256" key="1">
    <source>
        <dbReference type="ARBA" id="ARBA00006739"/>
    </source>
</evidence>
<keyword evidence="8" id="KW-1185">Reference proteome</keyword>
<reference evidence="8" key="1">
    <citation type="submission" date="2018-01" db="EMBL/GenBank/DDBJ databases">
        <title>Rubneribacter badeniensis gen. nov., sp. nov., and Colonibacter rubneri, gen. nov., sp. nov., WGS of new members of the Eggerthellaceae.</title>
        <authorList>
            <person name="Danylec N."/>
            <person name="Stoll D.A."/>
            <person name="Doetsch A."/>
            <person name="Kulling S.E."/>
            <person name="Huch M."/>
        </authorList>
    </citation>
    <scope>NUCLEOTIDE SEQUENCE [LARGE SCALE GENOMIC DNA]</scope>
    <source>
        <strain evidence="8">ResAG-96</strain>
    </source>
</reference>
<dbReference type="RefSeq" id="WP_103265023.1">
    <property type="nucleotide sequence ID" value="NZ_CABMLE010000006.1"/>
</dbReference>
<dbReference type="Pfam" id="PF00535">
    <property type="entry name" value="Glycos_transf_2"/>
    <property type="match status" value="1"/>
</dbReference>
<keyword evidence="4" id="KW-1133">Transmembrane helix</keyword>
<dbReference type="GO" id="GO:0016787">
    <property type="term" value="F:hydrolase activity"/>
    <property type="evidence" value="ECO:0007669"/>
    <property type="project" value="UniProtKB-KW"/>
</dbReference>
<evidence type="ECO:0000313" key="8">
    <source>
        <dbReference type="Proteomes" id="UP000236197"/>
    </source>
</evidence>
<dbReference type="PANTHER" id="PTHR43630">
    <property type="entry name" value="POLY-BETA-1,6-N-ACETYL-D-GLUCOSAMINE SYNTHASE"/>
    <property type="match status" value="1"/>
</dbReference>
<feature type="transmembrane region" description="Helical" evidence="4">
    <location>
        <begin position="394"/>
        <end position="412"/>
    </location>
</feature>
<dbReference type="PANTHER" id="PTHR43630:SF1">
    <property type="entry name" value="POLY-BETA-1,6-N-ACETYL-D-GLUCOSAMINE SYNTHASE"/>
    <property type="match status" value="1"/>
</dbReference>
<dbReference type="AlphaFoldDB" id="A0A2K2UC12"/>
<feature type="transmembrane region" description="Helical" evidence="4">
    <location>
        <begin position="432"/>
        <end position="456"/>
    </location>
</feature>
<name>A0A2K2UC12_9ACTN</name>
<feature type="domain" description="Glycosyltransferase 2-like" evidence="6">
    <location>
        <begin position="171"/>
        <end position="384"/>
    </location>
</feature>
<evidence type="ECO:0000313" key="7">
    <source>
        <dbReference type="EMBL" id="PNV67738.1"/>
    </source>
</evidence>
<evidence type="ECO:0000256" key="3">
    <source>
        <dbReference type="ARBA" id="ARBA00022679"/>
    </source>
</evidence>
<dbReference type="Gene3D" id="3.90.550.10">
    <property type="entry name" value="Spore Coat Polysaccharide Biosynthesis Protein SpsA, Chain A"/>
    <property type="match status" value="1"/>
</dbReference>
<dbReference type="GO" id="GO:0016757">
    <property type="term" value="F:glycosyltransferase activity"/>
    <property type="evidence" value="ECO:0007669"/>
    <property type="project" value="UniProtKB-KW"/>
</dbReference>
<dbReference type="SUPFAM" id="SSF53448">
    <property type="entry name" value="Nucleotide-diphospho-sugar transferases"/>
    <property type="match status" value="1"/>
</dbReference>
<evidence type="ECO:0000259" key="5">
    <source>
        <dbReference type="Pfam" id="PF00535"/>
    </source>
</evidence>
<dbReference type="Proteomes" id="UP000236197">
    <property type="component" value="Unassembled WGS sequence"/>
</dbReference>
<feature type="domain" description="Glycosyltransferase 2-like" evidence="5">
    <location>
        <begin position="67"/>
        <end position="121"/>
    </location>
</feature>
<protein>
    <submittedName>
        <fullName evidence="7">Glycosyl hydrolase</fullName>
    </submittedName>
</protein>
<evidence type="ECO:0000256" key="2">
    <source>
        <dbReference type="ARBA" id="ARBA00022676"/>
    </source>
</evidence>
<organism evidence="7 8">
    <name type="scientific">Enteroscipio rubneri</name>
    <dbReference type="NCBI Taxonomy" id="2070686"/>
    <lineage>
        <taxon>Bacteria</taxon>
        <taxon>Bacillati</taxon>
        <taxon>Actinomycetota</taxon>
        <taxon>Coriobacteriia</taxon>
        <taxon>Eggerthellales</taxon>
        <taxon>Eggerthellaceae</taxon>
        <taxon>Enteroscipio</taxon>
    </lineage>
</organism>
<gene>
    <name evidence="7" type="ORF">C2L71_06780</name>
</gene>
<accession>A0A2K2UC12</accession>
<dbReference type="Pfam" id="PF13632">
    <property type="entry name" value="Glyco_trans_2_3"/>
    <property type="match status" value="1"/>
</dbReference>
<keyword evidence="4" id="KW-0472">Membrane</keyword>
<comment type="caution">
    <text evidence="7">The sequence shown here is derived from an EMBL/GenBank/DDBJ whole genome shotgun (WGS) entry which is preliminary data.</text>
</comment>
<feature type="transmembrane region" description="Helical" evidence="4">
    <location>
        <begin position="345"/>
        <end position="363"/>
    </location>
</feature>
<dbReference type="EMBL" id="PPEK01000006">
    <property type="protein sequence ID" value="PNV67738.1"/>
    <property type="molecule type" value="Genomic_DNA"/>
</dbReference>
<keyword evidence="7" id="KW-0378">Hydrolase</keyword>
<dbReference type="InterPro" id="IPR029044">
    <property type="entry name" value="Nucleotide-diphossugar_trans"/>
</dbReference>